<dbReference type="InterPro" id="IPR036412">
    <property type="entry name" value="HAD-like_sf"/>
</dbReference>
<dbReference type="Pfam" id="PF14681">
    <property type="entry name" value="UPRTase"/>
    <property type="match status" value="1"/>
</dbReference>
<dbReference type="PANTHER" id="PTHR43344:SF20">
    <property type="entry name" value="URACIL PHOSPHORIBOSYLTRANSFERASE"/>
    <property type="match status" value="1"/>
</dbReference>
<proteinExistence type="predicted"/>
<dbReference type="GO" id="GO:0005737">
    <property type="term" value="C:cytoplasm"/>
    <property type="evidence" value="ECO:0007669"/>
    <property type="project" value="TreeGrafter"/>
</dbReference>
<dbReference type="InterPro" id="IPR027417">
    <property type="entry name" value="P-loop_NTPase"/>
</dbReference>
<dbReference type="Pfam" id="PF13207">
    <property type="entry name" value="AAA_17"/>
    <property type="match status" value="1"/>
</dbReference>
<dbReference type="STRING" id="105696.A0A1Y2LIJ1"/>
<name>A0A1Y2LIJ1_EPING</name>
<protein>
    <recommendedName>
        <fullName evidence="1">Phosphoribosyltransferase domain-containing protein</fullName>
    </recommendedName>
</protein>
<dbReference type="Gene3D" id="3.40.50.2020">
    <property type="match status" value="1"/>
</dbReference>
<dbReference type="Gene3D" id="3.40.50.1000">
    <property type="entry name" value="HAD superfamily/HAD-like"/>
    <property type="match status" value="1"/>
</dbReference>
<gene>
    <name evidence="2" type="ORF">B5807_11694</name>
</gene>
<evidence type="ECO:0000313" key="3">
    <source>
        <dbReference type="Proteomes" id="UP000193240"/>
    </source>
</evidence>
<dbReference type="Gene3D" id="3.40.50.300">
    <property type="entry name" value="P-loop containing nucleotide triphosphate hydrolases"/>
    <property type="match status" value="1"/>
</dbReference>
<keyword evidence="3" id="KW-1185">Reference proteome</keyword>
<sequence length="674" mass="74557">MTTPDKLKTPKVIGIYGIPGSGKTTLLHELKAVLDVGRFSFYEGSEMIARTIDGGLTAFHNLDEQSKEKPRRRAIQTIHDDCAKYRKTAIVTGHFMFWREEDMSGEIACTDSDLAIYTHIIYLNVSPETIDDHCSKDAKKRRDPCSVTHLLQWQQAERTMLSTLCREHAILFSVVDSHQIAQGKIHTLIRDFDLHDESVNSGLAERKLDQIVSSYLIQVDTVMVIDGDRTIAPQDTGTLFYEMAIAQQQSESYECPLKTLLSSPLGYTYTAFRQATLLCEATSSDEVYEKVCEQVASATTLHPEFVALLRLAAQLTHVGTIIVSCGLLRVWEIVIERLGLRDTVAIVAGGRIADGMVVTAAVKAELVTRLQTYHNKNVWAFGDSLLDLEMLKAADQAVVVVIEEEMRSRSMEDALLQAIEHEALHARQVLIPETCSPRLDTTRLPLLDITKIDFINTLLHRDDKAAKLSVTIAADSASKLLATPMRDAANQGPVLRKAHQRAGEYLALHHVSDILGLEQRPISHVLGHSATGFQLERECHTTIVSLMRGGDPMASGVSKAFPCAMYVHVRVPQDLKVDHLKGQQQIVLVDSVVNTGKSVIECVQAIRGLRPDIQIVIVTGVVQAQCLYRNSVMYKVLAAAGRVHLVALRVSDTKFTGSGTTDTGNRLFNTTHLP</sequence>
<feature type="domain" description="Phosphoribosyltransferase" evidence="1">
    <location>
        <begin position="477"/>
        <end position="670"/>
    </location>
</feature>
<accession>A0A1Y2LIJ1</accession>
<dbReference type="GO" id="GO:0006564">
    <property type="term" value="P:L-serine biosynthetic process"/>
    <property type="evidence" value="ECO:0007669"/>
    <property type="project" value="TreeGrafter"/>
</dbReference>
<dbReference type="CDD" id="cd06223">
    <property type="entry name" value="PRTases_typeI"/>
    <property type="match status" value="1"/>
</dbReference>
<dbReference type="InterPro" id="IPR050582">
    <property type="entry name" value="HAD-like_SerB"/>
</dbReference>
<dbReference type="Pfam" id="PF12710">
    <property type="entry name" value="HAD"/>
    <property type="match status" value="1"/>
</dbReference>
<dbReference type="InterPro" id="IPR023214">
    <property type="entry name" value="HAD_sf"/>
</dbReference>
<dbReference type="GO" id="GO:0000287">
    <property type="term" value="F:magnesium ion binding"/>
    <property type="evidence" value="ECO:0007669"/>
    <property type="project" value="TreeGrafter"/>
</dbReference>
<organism evidence="2 3">
    <name type="scientific">Epicoccum nigrum</name>
    <name type="common">Soil fungus</name>
    <name type="synonym">Epicoccum purpurascens</name>
    <dbReference type="NCBI Taxonomy" id="105696"/>
    <lineage>
        <taxon>Eukaryota</taxon>
        <taxon>Fungi</taxon>
        <taxon>Dikarya</taxon>
        <taxon>Ascomycota</taxon>
        <taxon>Pezizomycotina</taxon>
        <taxon>Dothideomycetes</taxon>
        <taxon>Pleosporomycetidae</taxon>
        <taxon>Pleosporales</taxon>
        <taxon>Pleosporineae</taxon>
        <taxon>Didymellaceae</taxon>
        <taxon>Epicoccum</taxon>
    </lineage>
</organism>
<evidence type="ECO:0000313" key="2">
    <source>
        <dbReference type="EMBL" id="OSS43843.1"/>
    </source>
</evidence>
<evidence type="ECO:0000259" key="1">
    <source>
        <dbReference type="Pfam" id="PF14681"/>
    </source>
</evidence>
<dbReference type="EMBL" id="KZ107861">
    <property type="protein sequence ID" value="OSS43843.1"/>
    <property type="molecule type" value="Genomic_DNA"/>
</dbReference>
<dbReference type="InterPro" id="IPR029057">
    <property type="entry name" value="PRTase-like"/>
</dbReference>
<dbReference type="Proteomes" id="UP000193240">
    <property type="component" value="Unassembled WGS sequence"/>
</dbReference>
<dbReference type="SUPFAM" id="SSF53271">
    <property type="entry name" value="PRTase-like"/>
    <property type="match status" value="1"/>
</dbReference>
<reference evidence="2 3" key="1">
    <citation type="journal article" date="2017" name="Genome Announc.">
        <title>Genome sequence of the saprophytic ascomycete Epicoccum nigrum ICMP 19927 strain isolated from New Zealand.</title>
        <authorList>
            <person name="Fokin M."/>
            <person name="Fleetwood D."/>
            <person name="Weir B.S."/>
            <person name="Villas-Boas S.G."/>
        </authorList>
    </citation>
    <scope>NUCLEOTIDE SEQUENCE [LARGE SCALE GENOMIC DNA]</scope>
    <source>
        <strain evidence="2 3">ICMP 19927</strain>
    </source>
</reference>
<dbReference type="InParanoid" id="A0A1Y2LIJ1"/>
<dbReference type="SUPFAM" id="SSF56784">
    <property type="entry name" value="HAD-like"/>
    <property type="match status" value="1"/>
</dbReference>
<dbReference type="OMA" id="ENHILFY"/>
<dbReference type="SUPFAM" id="SSF52540">
    <property type="entry name" value="P-loop containing nucleoside triphosphate hydrolases"/>
    <property type="match status" value="1"/>
</dbReference>
<dbReference type="AlphaFoldDB" id="A0A1Y2LIJ1"/>
<dbReference type="PANTHER" id="PTHR43344">
    <property type="entry name" value="PHOSPHOSERINE PHOSPHATASE"/>
    <property type="match status" value="1"/>
</dbReference>
<dbReference type="InterPro" id="IPR000836">
    <property type="entry name" value="PRTase_dom"/>
</dbReference>
<dbReference type="GO" id="GO:0036424">
    <property type="term" value="F:L-phosphoserine phosphatase activity"/>
    <property type="evidence" value="ECO:0007669"/>
    <property type="project" value="TreeGrafter"/>
</dbReference>